<dbReference type="InterPro" id="IPR005269">
    <property type="entry name" value="LOG"/>
</dbReference>
<gene>
    <name evidence="4" type="ORF">GCM10023187_36250</name>
</gene>
<reference evidence="5" key="1">
    <citation type="journal article" date="2019" name="Int. J. Syst. Evol. Microbiol.">
        <title>The Global Catalogue of Microorganisms (GCM) 10K type strain sequencing project: providing services to taxonomists for standard genome sequencing and annotation.</title>
        <authorList>
            <consortium name="The Broad Institute Genomics Platform"/>
            <consortium name="The Broad Institute Genome Sequencing Center for Infectious Disease"/>
            <person name="Wu L."/>
            <person name="Ma J."/>
        </authorList>
    </citation>
    <scope>NUCLEOTIDE SEQUENCE [LARGE SCALE GENOMIC DNA]</scope>
    <source>
        <strain evidence="5">JCM 17925</strain>
    </source>
</reference>
<protein>
    <recommendedName>
        <fullName evidence="3">Cytokinin riboside 5'-monophosphate phosphoribohydrolase</fullName>
        <ecNumber evidence="3">3.2.2.n1</ecNumber>
    </recommendedName>
</protein>
<accession>A0ABP8KNG2</accession>
<proteinExistence type="inferred from homology"/>
<sequence length="190" mass="21202">MLFELYMQSIVVYCGSNPGTNMKYRDVAVELGQKLASRKIRLIYGGGNLGLMGTVADAALTAGGQVTGVIPNFLAQLEVAHKTLTELHFVETMHERKFKMVQLSKGVIALPGGYGTLDELFEILAWRQLKLYDGPVAVLNVNGFYDLMLKQLDRMVEEGFLKPENRALLIVAETIDEILAEFEAFWEEVI</sequence>
<dbReference type="SUPFAM" id="SSF102405">
    <property type="entry name" value="MCP/YpsA-like"/>
    <property type="match status" value="1"/>
</dbReference>
<evidence type="ECO:0000256" key="1">
    <source>
        <dbReference type="ARBA" id="ARBA00000274"/>
    </source>
</evidence>
<comment type="similarity">
    <text evidence="2 3">Belongs to the LOG family.</text>
</comment>
<name>A0ABP8KNG2_9BACT</name>
<dbReference type="InterPro" id="IPR031100">
    <property type="entry name" value="LOG_fam"/>
</dbReference>
<dbReference type="Gene3D" id="3.40.50.450">
    <property type="match status" value="1"/>
</dbReference>
<dbReference type="Pfam" id="PF03641">
    <property type="entry name" value="Lysine_decarbox"/>
    <property type="match status" value="1"/>
</dbReference>
<dbReference type="NCBIfam" id="TIGR00730">
    <property type="entry name" value="Rossman fold protein, TIGR00730 family"/>
    <property type="match status" value="1"/>
</dbReference>
<keyword evidence="5" id="KW-1185">Reference proteome</keyword>
<dbReference type="EC" id="3.2.2.n1" evidence="3"/>
<organism evidence="4 5">
    <name type="scientific">Nibrella viscosa</name>
    <dbReference type="NCBI Taxonomy" id="1084524"/>
    <lineage>
        <taxon>Bacteria</taxon>
        <taxon>Pseudomonadati</taxon>
        <taxon>Bacteroidota</taxon>
        <taxon>Cytophagia</taxon>
        <taxon>Cytophagales</taxon>
        <taxon>Spirosomataceae</taxon>
        <taxon>Nibrella</taxon>
    </lineage>
</organism>
<dbReference type="EMBL" id="BAABHB010000007">
    <property type="protein sequence ID" value="GAA4410972.1"/>
    <property type="molecule type" value="Genomic_DNA"/>
</dbReference>
<evidence type="ECO:0000313" key="4">
    <source>
        <dbReference type="EMBL" id="GAA4410972.1"/>
    </source>
</evidence>
<comment type="caution">
    <text evidence="4">The sequence shown here is derived from an EMBL/GenBank/DDBJ whole genome shotgun (WGS) entry which is preliminary data.</text>
</comment>
<comment type="catalytic activity">
    <reaction evidence="1">
        <text>AMP + H2O = D-ribose 5-phosphate + adenine</text>
        <dbReference type="Rhea" id="RHEA:20129"/>
        <dbReference type="ChEBI" id="CHEBI:15377"/>
        <dbReference type="ChEBI" id="CHEBI:16708"/>
        <dbReference type="ChEBI" id="CHEBI:78346"/>
        <dbReference type="ChEBI" id="CHEBI:456215"/>
        <dbReference type="EC" id="3.2.2.4"/>
    </reaction>
</comment>
<evidence type="ECO:0000313" key="5">
    <source>
        <dbReference type="Proteomes" id="UP001500936"/>
    </source>
</evidence>
<evidence type="ECO:0000256" key="2">
    <source>
        <dbReference type="ARBA" id="ARBA00006763"/>
    </source>
</evidence>
<dbReference type="PANTHER" id="PTHR31223:SF70">
    <property type="entry name" value="LOG FAMILY PROTEIN YJL055W"/>
    <property type="match status" value="1"/>
</dbReference>
<dbReference type="PANTHER" id="PTHR31223">
    <property type="entry name" value="LOG FAMILY PROTEIN YJL055W"/>
    <property type="match status" value="1"/>
</dbReference>
<dbReference type="Proteomes" id="UP001500936">
    <property type="component" value="Unassembled WGS sequence"/>
</dbReference>
<keyword evidence="3" id="KW-0203">Cytokinin biosynthesis</keyword>
<evidence type="ECO:0000256" key="3">
    <source>
        <dbReference type="RuleBase" id="RU363015"/>
    </source>
</evidence>
<keyword evidence="3" id="KW-0378">Hydrolase</keyword>